<dbReference type="EMBL" id="JABSTQ010010554">
    <property type="protein sequence ID" value="KAG0419995.1"/>
    <property type="molecule type" value="Genomic_DNA"/>
</dbReference>
<organism evidence="1 2">
    <name type="scientific">Ixodes persulcatus</name>
    <name type="common">Taiga tick</name>
    <dbReference type="NCBI Taxonomy" id="34615"/>
    <lineage>
        <taxon>Eukaryota</taxon>
        <taxon>Metazoa</taxon>
        <taxon>Ecdysozoa</taxon>
        <taxon>Arthropoda</taxon>
        <taxon>Chelicerata</taxon>
        <taxon>Arachnida</taxon>
        <taxon>Acari</taxon>
        <taxon>Parasitiformes</taxon>
        <taxon>Ixodida</taxon>
        <taxon>Ixodoidea</taxon>
        <taxon>Ixodidae</taxon>
        <taxon>Ixodinae</taxon>
        <taxon>Ixodes</taxon>
    </lineage>
</organism>
<protein>
    <submittedName>
        <fullName evidence="1">Uncharacterized protein</fullName>
    </submittedName>
</protein>
<accession>A0AC60PHL4</accession>
<comment type="caution">
    <text evidence="1">The sequence shown here is derived from an EMBL/GenBank/DDBJ whole genome shotgun (WGS) entry which is preliminary data.</text>
</comment>
<dbReference type="Proteomes" id="UP000805193">
    <property type="component" value="Unassembled WGS sequence"/>
</dbReference>
<gene>
    <name evidence="1" type="ORF">HPB47_003743</name>
</gene>
<evidence type="ECO:0000313" key="2">
    <source>
        <dbReference type="Proteomes" id="UP000805193"/>
    </source>
</evidence>
<reference evidence="1 2" key="1">
    <citation type="journal article" date="2020" name="Cell">
        <title>Large-Scale Comparative Analyses of Tick Genomes Elucidate Their Genetic Diversity and Vector Capacities.</title>
        <authorList>
            <consortium name="Tick Genome and Microbiome Consortium (TIGMIC)"/>
            <person name="Jia N."/>
            <person name="Wang J."/>
            <person name="Shi W."/>
            <person name="Du L."/>
            <person name="Sun Y."/>
            <person name="Zhan W."/>
            <person name="Jiang J.F."/>
            <person name="Wang Q."/>
            <person name="Zhang B."/>
            <person name="Ji P."/>
            <person name="Bell-Sakyi L."/>
            <person name="Cui X.M."/>
            <person name="Yuan T.T."/>
            <person name="Jiang B.G."/>
            <person name="Yang W.F."/>
            <person name="Lam T.T."/>
            <person name="Chang Q.C."/>
            <person name="Ding S.J."/>
            <person name="Wang X.J."/>
            <person name="Zhu J.G."/>
            <person name="Ruan X.D."/>
            <person name="Zhao L."/>
            <person name="Wei J.T."/>
            <person name="Ye R.Z."/>
            <person name="Que T.C."/>
            <person name="Du C.H."/>
            <person name="Zhou Y.H."/>
            <person name="Cheng J.X."/>
            <person name="Dai P.F."/>
            <person name="Guo W.B."/>
            <person name="Han X.H."/>
            <person name="Huang E.J."/>
            <person name="Li L.F."/>
            <person name="Wei W."/>
            <person name="Gao Y.C."/>
            <person name="Liu J.Z."/>
            <person name="Shao H.Z."/>
            <person name="Wang X."/>
            <person name="Wang C.C."/>
            <person name="Yang T.C."/>
            <person name="Huo Q.B."/>
            <person name="Li W."/>
            <person name="Chen H.Y."/>
            <person name="Chen S.E."/>
            <person name="Zhou L.G."/>
            <person name="Ni X.B."/>
            <person name="Tian J.H."/>
            <person name="Sheng Y."/>
            <person name="Liu T."/>
            <person name="Pan Y.S."/>
            <person name="Xia L.Y."/>
            <person name="Li J."/>
            <person name="Zhao F."/>
            <person name="Cao W.C."/>
        </authorList>
    </citation>
    <scope>NUCLEOTIDE SEQUENCE [LARGE SCALE GENOMIC DNA]</scope>
    <source>
        <strain evidence="1">Iper-2018</strain>
    </source>
</reference>
<proteinExistence type="predicted"/>
<sequence length="104" mass="11842">MCLDTTLDLTFVKNVSDRNGLTLESDHFIVATAIKAGPSQPKGNKIRITKWDCFRIIRKTNNLGYEIENIESWNDEVRNCAEKATKTIPEEAELKDADSRLLQM</sequence>
<evidence type="ECO:0000313" key="1">
    <source>
        <dbReference type="EMBL" id="KAG0419995.1"/>
    </source>
</evidence>
<name>A0AC60PHL4_IXOPE</name>
<keyword evidence="2" id="KW-1185">Reference proteome</keyword>